<gene>
    <name evidence="1" type="ORF">ACFOD3_22850</name>
</gene>
<name>A0ABV7BYR4_9PROT</name>
<dbReference type="EMBL" id="JBHRSB010000007">
    <property type="protein sequence ID" value="MFC3002757.1"/>
    <property type="molecule type" value="Genomic_DNA"/>
</dbReference>
<proteinExistence type="predicted"/>
<dbReference type="Pfam" id="PF09956">
    <property type="entry name" value="Phage_cement_2"/>
    <property type="match status" value="1"/>
</dbReference>
<keyword evidence="2" id="KW-1185">Reference proteome</keyword>
<evidence type="ECO:0000313" key="2">
    <source>
        <dbReference type="Proteomes" id="UP001595420"/>
    </source>
</evidence>
<organism evidence="1 2">
    <name type="scientific">Falsiroseomonas tokyonensis</name>
    <dbReference type="NCBI Taxonomy" id="430521"/>
    <lineage>
        <taxon>Bacteria</taxon>
        <taxon>Pseudomonadati</taxon>
        <taxon>Pseudomonadota</taxon>
        <taxon>Alphaproteobacteria</taxon>
        <taxon>Acetobacterales</taxon>
        <taxon>Roseomonadaceae</taxon>
        <taxon>Falsiroseomonas</taxon>
    </lineage>
</organism>
<sequence>MHYFTQPPMPGLGCCVWAPATPTITGDLIPMRNYVQPGDSLALAVPYAGGVTSGQGVLVGALFGVAAVDGVQNAVIECQTKGVFDITKEPALAITAGARVFWDNTNRRLTTTATGNFQVGLATVAALAADTTVRAVLLRVPALGT</sequence>
<accession>A0ABV7BYR4</accession>
<comment type="caution">
    <text evidence="1">The sequence shown here is derived from an EMBL/GenBank/DDBJ whole genome shotgun (WGS) entry which is preliminary data.</text>
</comment>
<dbReference type="InterPro" id="IPR011231">
    <property type="entry name" value="Phage_VT1-Sakai_H0018"/>
</dbReference>
<dbReference type="Proteomes" id="UP001595420">
    <property type="component" value="Unassembled WGS sequence"/>
</dbReference>
<reference evidence="2" key="1">
    <citation type="journal article" date="2019" name="Int. J. Syst. Evol. Microbiol.">
        <title>The Global Catalogue of Microorganisms (GCM) 10K type strain sequencing project: providing services to taxonomists for standard genome sequencing and annotation.</title>
        <authorList>
            <consortium name="The Broad Institute Genomics Platform"/>
            <consortium name="The Broad Institute Genome Sequencing Center for Infectious Disease"/>
            <person name="Wu L."/>
            <person name="Ma J."/>
        </authorList>
    </citation>
    <scope>NUCLEOTIDE SEQUENCE [LARGE SCALE GENOMIC DNA]</scope>
    <source>
        <strain evidence="2">CGMCC 1.16855</strain>
    </source>
</reference>
<dbReference type="RefSeq" id="WP_246603162.1">
    <property type="nucleotide sequence ID" value="NZ_JAFNJS010000007.1"/>
</dbReference>
<evidence type="ECO:0000313" key="1">
    <source>
        <dbReference type="EMBL" id="MFC3002757.1"/>
    </source>
</evidence>
<protein>
    <submittedName>
        <fullName evidence="1">DUF2190 family protein</fullName>
    </submittedName>
</protein>